<proteinExistence type="predicted"/>
<dbReference type="EMBL" id="BGPR01000851">
    <property type="protein sequence ID" value="GBM37801.1"/>
    <property type="molecule type" value="Genomic_DNA"/>
</dbReference>
<dbReference type="Proteomes" id="UP000499080">
    <property type="component" value="Unassembled WGS sequence"/>
</dbReference>
<evidence type="ECO:0000313" key="1">
    <source>
        <dbReference type="EMBL" id="GBM37801.1"/>
    </source>
</evidence>
<sequence>MTRLTFDPTGNPLIFCWIALRNLNIKCTRGNIIRHYKNHTSTQNLCGVTDQRGKISPNAESGIHPVFRYFVCDYTLIWDVAFLHVSEKFLSSVLERIRQLEGLRLYLLGKV</sequence>
<accession>A0A4Y2F983</accession>
<keyword evidence="2" id="KW-1185">Reference proteome</keyword>
<dbReference type="AlphaFoldDB" id="A0A4Y2F983"/>
<protein>
    <submittedName>
        <fullName evidence="1">Uncharacterized protein</fullName>
    </submittedName>
</protein>
<name>A0A4Y2F983_ARAVE</name>
<evidence type="ECO:0000313" key="2">
    <source>
        <dbReference type="Proteomes" id="UP000499080"/>
    </source>
</evidence>
<comment type="caution">
    <text evidence="1">The sequence shown here is derived from an EMBL/GenBank/DDBJ whole genome shotgun (WGS) entry which is preliminary data.</text>
</comment>
<gene>
    <name evidence="1" type="ORF">AVEN_84513_1</name>
</gene>
<organism evidence="1 2">
    <name type="scientific">Araneus ventricosus</name>
    <name type="common">Orbweaver spider</name>
    <name type="synonym">Epeira ventricosa</name>
    <dbReference type="NCBI Taxonomy" id="182803"/>
    <lineage>
        <taxon>Eukaryota</taxon>
        <taxon>Metazoa</taxon>
        <taxon>Ecdysozoa</taxon>
        <taxon>Arthropoda</taxon>
        <taxon>Chelicerata</taxon>
        <taxon>Arachnida</taxon>
        <taxon>Araneae</taxon>
        <taxon>Araneomorphae</taxon>
        <taxon>Entelegynae</taxon>
        <taxon>Araneoidea</taxon>
        <taxon>Araneidae</taxon>
        <taxon>Araneus</taxon>
    </lineage>
</organism>
<reference evidence="1 2" key="1">
    <citation type="journal article" date="2019" name="Sci. Rep.">
        <title>Orb-weaving spider Araneus ventricosus genome elucidates the spidroin gene catalogue.</title>
        <authorList>
            <person name="Kono N."/>
            <person name="Nakamura H."/>
            <person name="Ohtoshi R."/>
            <person name="Moran D.A.P."/>
            <person name="Shinohara A."/>
            <person name="Yoshida Y."/>
            <person name="Fujiwara M."/>
            <person name="Mori M."/>
            <person name="Tomita M."/>
            <person name="Arakawa K."/>
        </authorList>
    </citation>
    <scope>NUCLEOTIDE SEQUENCE [LARGE SCALE GENOMIC DNA]</scope>
</reference>